<reference evidence="3" key="1">
    <citation type="submission" date="2016-10" db="EMBL/GenBank/DDBJ databases">
        <authorList>
            <person name="Varghese N."/>
            <person name="Submissions S."/>
        </authorList>
    </citation>
    <scope>NUCLEOTIDE SEQUENCE [LARGE SCALE GENOMIC DNA]</scope>
    <source>
        <strain evidence="3">FP5</strain>
    </source>
</reference>
<keyword evidence="1" id="KW-1133">Transmembrane helix</keyword>
<proteinExistence type="predicted"/>
<sequence length="153" mass="17571">MYLQEEVEPFNNVWISSTVVMSLIFLIPIAGARVMDHLEKKYLMKVPKKWLVSSITTLTLLLELSLTFLVSTRTGLSFIESHFTIGFLLFIMVWFMQLNEFMGNQYANVDNQVFGDGKDIYRVSIFQFKVNPVSIGTFIYFTAAILISIVAYT</sequence>
<feature type="transmembrane region" description="Helical" evidence="1">
    <location>
        <begin position="130"/>
        <end position="152"/>
    </location>
</feature>
<keyword evidence="3" id="KW-1185">Reference proteome</keyword>
<feature type="transmembrane region" description="Helical" evidence="1">
    <location>
        <begin position="50"/>
        <end position="70"/>
    </location>
</feature>
<name>A0A1I2QDT1_9BACI</name>
<accession>A0A1I2QDT1</accession>
<evidence type="ECO:0000313" key="2">
    <source>
        <dbReference type="EMBL" id="SFG26552.1"/>
    </source>
</evidence>
<feature type="transmembrane region" description="Helical" evidence="1">
    <location>
        <begin position="12"/>
        <end position="30"/>
    </location>
</feature>
<gene>
    <name evidence="2" type="ORF">SAMN05216353_13122</name>
</gene>
<dbReference type="AlphaFoldDB" id="A0A1I2QDT1"/>
<dbReference type="EMBL" id="FOOG01000031">
    <property type="protein sequence ID" value="SFG26552.1"/>
    <property type="molecule type" value="Genomic_DNA"/>
</dbReference>
<protein>
    <submittedName>
        <fullName evidence="2">Uncharacterized protein</fullName>
    </submittedName>
</protein>
<dbReference type="Proteomes" id="UP000198897">
    <property type="component" value="Unassembled WGS sequence"/>
</dbReference>
<keyword evidence="1" id="KW-0812">Transmembrane</keyword>
<keyword evidence="1" id="KW-0472">Membrane</keyword>
<evidence type="ECO:0000313" key="3">
    <source>
        <dbReference type="Proteomes" id="UP000198897"/>
    </source>
</evidence>
<feature type="transmembrane region" description="Helical" evidence="1">
    <location>
        <begin position="76"/>
        <end position="96"/>
    </location>
</feature>
<evidence type="ECO:0000256" key="1">
    <source>
        <dbReference type="SAM" id="Phobius"/>
    </source>
</evidence>
<organism evidence="2 3">
    <name type="scientific">Halobacillus alkaliphilus</name>
    <dbReference type="NCBI Taxonomy" id="396056"/>
    <lineage>
        <taxon>Bacteria</taxon>
        <taxon>Bacillati</taxon>
        <taxon>Bacillota</taxon>
        <taxon>Bacilli</taxon>
        <taxon>Bacillales</taxon>
        <taxon>Bacillaceae</taxon>
        <taxon>Halobacillus</taxon>
    </lineage>
</organism>